<dbReference type="InParanoid" id="A0A165B6E0"/>
<protein>
    <submittedName>
        <fullName evidence="2">Uncharacterized protein</fullName>
    </submittedName>
</protein>
<accession>A0A165B6E0</accession>
<evidence type="ECO:0000313" key="3">
    <source>
        <dbReference type="Proteomes" id="UP000077266"/>
    </source>
</evidence>
<sequence length="135" mass="14846">MRAAQILDNTKPSNRTISALTMVTRRASRRYSSTSRIYSQTCTSSRSYHGLSRLYTTTRAKHVQHVLVRIAMTFSQALYSCIGASRKELLARTSSRPHRPTPVHPAAAQPALRPGTDGDCTTPATDATGSPQRLM</sequence>
<organism evidence="2 3">
    <name type="scientific">Exidia glandulosa HHB12029</name>
    <dbReference type="NCBI Taxonomy" id="1314781"/>
    <lineage>
        <taxon>Eukaryota</taxon>
        <taxon>Fungi</taxon>
        <taxon>Dikarya</taxon>
        <taxon>Basidiomycota</taxon>
        <taxon>Agaricomycotina</taxon>
        <taxon>Agaricomycetes</taxon>
        <taxon>Auriculariales</taxon>
        <taxon>Exidiaceae</taxon>
        <taxon>Exidia</taxon>
    </lineage>
</organism>
<dbReference type="AlphaFoldDB" id="A0A165B6E0"/>
<evidence type="ECO:0000313" key="2">
    <source>
        <dbReference type="EMBL" id="KZV79923.1"/>
    </source>
</evidence>
<reference evidence="2 3" key="1">
    <citation type="journal article" date="2016" name="Mol. Biol. Evol.">
        <title>Comparative Genomics of Early-Diverging Mushroom-Forming Fungi Provides Insights into the Origins of Lignocellulose Decay Capabilities.</title>
        <authorList>
            <person name="Nagy L.G."/>
            <person name="Riley R."/>
            <person name="Tritt A."/>
            <person name="Adam C."/>
            <person name="Daum C."/>
            <person name="Floudas D."/>
            <person name="Sun H."/>
            <person name="Yadav J.S."/>
            <person name="Pangilinan J."/>
            <person name="Larsson K.H."/>
            <person name="Matsuura K."/>
            <person name="Barry K."/>
            <person name="Labutti K."/>
            <person name="Kuo R."/>
            <person name="Ohm R.A."/>
            <person name="Bhattacharya S.S."/>
            <person name="Shirouzu T."/>
            <person name="Yoshinaga Y."/>
            <person name="Martin F.M."/>
            <person name="Grigoriev I.V."/>
            <person name="Hibbett D.S."/>
        </authorList>
    </citation>
    <scope>NUCLEOTIDE SEQUENCE [LARGE SCALE GENOMIC DNA]</scope>
    <source>
        <strain evidence="2 3">HHB12029</strain>
    </source>
</reference>
<feature type="region of interest" description="Disordered" evidence="1">
    <location>
        <begin position="92"/>
        <end position="135"/>
    </location>
</feature>
<dbReference type="Proteomes" id="UP000077266">
    <property type="component" value="Unassembled WGS sequence"/>
</dbReference>
<evidence type="ECO:0000256" key="1">
    <source>
        <dbReference type="SAM" id="MobiDB-lite"/>
    </source>
</evidence>
<feature type="compositionally biased region" description="Polar residues" evidence="1">
    <location>
        <begin position="122"/>
        <end position="135"/>
    </location>
</feature>
<proteinExistence type="predicted"/>
<dbReference type="EMBL" id="KV426544">
    <property type="protein sequence ID" value="KZV79923.1"/>
    <property type="molecule type" value="Genomic_DNA"/>
</dbReference>
<keyword evidence="3" id="KW-1185">Reference proteome</keyword>
<gene>
    <name evidence="2" type="ORF">EXIGLDRAFT_444792</name>
</gene>
<name>A0A165B6E0_EXIGL</name>